<dbReference type="EMBL" id="FWFJ01000003">
    <property type="protein sequence ID" value="SLN17377.1"/>
    <property type="molecule type" value="Genomic_DNA"/>
</dbReference>
<dbReference type="Proteomes" id="UP000194012">
    <property type="component" value="Unassembled WGS sequence"/>
</dbReference>
<evidence type="ECO:0000313" key="2">
    <source>
        <dbReference type="Proteomes" id="UP000194012"/>
    </source>
</evidence>
<protein>
    <submittedName>
        <fullName evidence="1">Uncharacterized protein</fullName>
    </submittedName>
</protein>
<evidence type="ECO:0000313" key="1">
    <source>
        <dbReference type="EMBL" id="SLN17377.1"/>
    </source>
</evidence>
<reference evidence="2" key="1">
    <citation type="submission" date="2017-03" db="EMBL/GenBank/DDBJ databases">
        <authorList>
            <person name="Rodrigo-Torres L."/>
            <person name="Arahal R.D."/>
            <person name="Lucena T."/>
        </authorList>
    </citation>
    <scope>NUCLEOTIDE SEQUENCE [LARGE SCALE GENOMIC DNA]</scope>
    <source>
        <strain evidence="2">CECT 8370</strain>
    </source>
</reference>
<accession>A0A1X6YCI2</accession>
<proteinExistence type="predicted"/>
<dbReference type="AlphaFoldDB" id="A0A1X6YCI2"/>
<name>A0A1X6YCI2_9RHOB</name>
<gene>
    <name evidence="1" type="ORF">ROG8370_00452</name>
</gene>
<organism evidence="1 2">
    <name type="scientific">Roseovarius gaetbuli</name>
    <dbReference type="NCBI Taxonomy" id="1356575"/>
    <lineage>
        <taxon>Bacteria</taxon>
        <taxon>Pseudomonadati</taxon>
        <taxon>Pseudomonadota</taxon>
        <taxon>Alphaproteobacteria</taxon>
        <taxon>Rhodobacterales</taxon>
        <taxon>Roseobacteraceae</taxon>
        <taxon>Roseovarius</taxon>
    </lineage>
</organism>
<dbReference type="OrthoDB" id="7856217at2"/>
<keyword evidence="2" id="KW-1185">Reference proteome</keyword>
<dbReference type="RefSeq" id="WP_085825465.1">
    <property type="nucleotide sequence ID" value="NZ_FWFJ01000003.1"/>
</dbReference>
<sequence>MRYDPKADRVAPSTYDHNGPINYEHLKAVISASGPFMLQYPEWSLNVVVNITPCQKEGCECNEDAISITQSSGFTSLSTLIGREQLEEFRSLTELARTYLHNPEMLFNPSAEQQYLEGEVRKHLGIDPSVFYENGPPLGGLRATLSDECQKDSWRAHNLKSIFFLLGEHRRMIQSALTLDNRAAMHDIFQTPNDFVDLLDNHYTIGFLTGRLISEHFVRYEIEPYAKLGQAFEDAQNRRNAASGKSSTSKRSQRIEAMLTHMERLVAANSALRRTGIQVLADLAIEDAISEDSQLWSQGQGQRDEYLDEMRSDIKYQERFNALRKRVM</sequence>